<evidence type="ECO:0000313" key="2">
    <source>
        <dbReference type="Proteomes" id="UP000009138"/>
    </source>
</evidence>
<sequence length="79" mass="8963">MSTTVTLAFGDRILPIKSVIDGIGWKEQYRKQSEGFINIIYTTTAHAYSSSKFIFLCALQDGVRFDIASYVNKKFFSKV</sequence>
<dbReference type="GeneID" id="93617471"/>
<proteinExistence type="predicted"/>
<organism evidence="1 2">
    <name type="scientific">Rhizopus delemar (strain RA 99-880 / ATCC MYA-4621 / FGSC 9543 / NRRL 43880)</name>
    <name type="common">Mucormycosis agent</name>
    <name type="synonym">Rhizopus arrhizus var. delemar</name>
    <dbReference type="NCBI Taxonomy" id="246409"/>
    <lineage>
        <taxon>Eukaryota</taxon>
        <taxon>Fungi</taxon>
        <taxon>Fungi incertae sedis</taxon>
        <taxon>Mucoromycota</taxon>
        <taxon>Mucoromycotina</taxon>
        <taxon>Mucoromycetes</taxon>
        <taxon>Mucorales</taxon>
        <taxon>Mucorineae</taxon>
        <taxon>Rhizopodaceae</taxon>
        <taxon>Rhizopus</taxon>
    </lineage>
</organism>
<dbReference type="OrthoDB" id="2207354at2759"/>
<evidence type="ECO:0000313" key="1">
    <source>
        <dbReference type="EMBL" id="EIE85795.1"/>
    </source>
</evidence>
<protein>
    <submittedName>
        <fullName evidence="1">Uncharacterized protein</fullName>
    </submittedName>
</protein>
<dbReference type="Proteomes" id="UP000009138">
    <property type="component" value="Unassembled WGS sequence"/>
</dbReference>
<name>I1CBG5_RHIO9</name>
<dbReference type="RefSeq" id="XP_067521191.1">
    <property type="nucleotide sequence ID" value="XM_067665090.1"/>
</dbReference>
<dbReference type="VEuPathDB" id="FungiDB:RO3G_10505"/>
<gene>
    <name evidence="1" type="ORF">RO3G_10505</name>
</gene>
<reference evidence="1 2" key="1">
    <citation type="journal article" date="2009" name="PLoS Genet.">
        <title>Genomic analysis of the basal lineage fungus Rhizopus oryzae reveals a whole-genome duplication.</title>
        <authorList>
            <person name="Ma L.-J."/>
            <person name="Ibrahim A.S."/>
            <person name="Skory C."/>
            <person name="Grabherr M.G."/>
            <person name="Burger G."/>
            <person name="Butler M."/>
            <person name="Elias M."/>
            <person name="Idnurm A."/>
            <person name="Lang B.F."/>
            <person name="Sone T."/>
            <person name="Abe A."/>
            <person name="Calvo S.E."/>
            <person name="Corrochano L.M."/>
            <person name="Engels R."/>
            <person name="Fu J."/>
            <person name="Hansberg W."/>
            <person name="Kim J.-M."/>
            <person name="Kodira C.D."/>
            <person name="Koehrsen M.J."/>
            <person name="Liu B."/>
            <person name="Miranda-Saavedra D."/>
            <person name="O'Leary S."/>
            <person name="Ortiz-Castellanos L."/>
            <person name="Poulter R."/>
            <person name="Rodriguez-Romero J."/>
            <person name="Ruiz-Herrera J."/>
            <person name="Shen Y.-Q."/>
            <person name="Zeng Q."/>
            <person name="Galagan J."/>
            <person name="Birren B.W."/>
            <person name="Cuomo C.A."/>
            <person name="Wickes B.L."/>
        </authorList>
    </citation>
    <scope>NUCLEOTIDE SEQUENCE [LARGE SCALE GENOMIC DNA]</scope>
    <source>
        <strain evidence="2">RA 99-880 / ATCC MYA-4621 / FGSC 9543 / NRRL 43880</strain>
    </source>
</reference>
<keyword evidence="2" id="KW-1185">Reference proteome</keyword>
<accession>I1CBG5</accession>
<dbReference type="EMBL" id="CH476739">
    <property type="protein sequence ID" value="EIE85795.1"/>
    <property type="molecule type" value="Genomic_DNA"/>
</dbReference>
<dbReference type="AlphaFoldDB" id="I1CBG5"/>
<dbReference type="InParanoid" id="I1CBG5"/>